<organism evidence="5 6">
    <name type="scientific">Nocardia nova</name>
    <dbReference type="NCBI Taxonomy" id="37330"/>
    <lineage>
        <taxon>Bacteria</taxon>
        <taxon>Bacillati</taxon>
        <taxon>Actinomycetota</taxon>
        <taxon>Actinomycetes</taxon>
        <taxon>Mycobacteriales</taxon>
        <taxon>Nocardiaceae</taxon>
        <taxon>Nocardia</taxon>
    </lineage>
</organism>
<dbReference type="GO" id="GO:0006310">
    <property type="term" value="P:DNA recombination"/>
    <property type="evidence" value="ECO:0007669"/>
    <property type="project" value="UniProtKB-KW"/>
</dbReference>
<evidence type="ECO:0000256" key="1">
    <source>
        <dbReference type="ARBA" id="ARBA00008857"/>
    </source>
</evidence>
<dbReference type="InterPro" id="IPR011010">
    <property type="entry name" value="DNA_brk_join_enz"/>
</dbReference>
<dbReference type="PANTHER" id="PTHR30349">
    <property type="entry name" value="PHAGE INTEGRASE-RELATED"/>
    <property type="match status" value="1"/>
</dbReference>
<evidence type="ECO:0000259" key="4">
    <source>
        <dbReference type="PROSITE" id="PS51898"/>
    </source>
</evidence>
<dbReference type="Proteomes" id="UP000239874">
    <property type="component" value="Unassembled WGS sequence"/>
</dbReference>
<dbReference type="EMBL" id="PSZC01000014">
    <property type="protein sequence ID" value="PPJ36433.1"/>
    <property type="molecule type" value="Genomic_DNA"/>
</dbReference>
<dbReference type="SUPFAM" id="SSF56349">
    <property type="entry name" value="DNA breaking-rejoining enzymes"/>
    <property type="match status" value="1"/>
</dbReference>
<evidence type="ECO:0000256" key="2">
    <source>
        <dbReference type="ARBA" id="ARBA00023125"/>
    </source>
</evidence>
<dbReference type="GO" id="GO:0015074">
    <property type="term" value="P:DNA integration"/>
    <property type="evidence" value="ECO:0007669"/>
    <property type="project" value="InterPro"/>
</dbReference>
<keyword evidence="3" id="KW-0233">DNA recombination</keyword>
<dbReference type="CDD" id="cd00397">
    <property type="entry name" value="DNA_BRE_C"/>
    <property type="match status" value="1"/>
</dbReference>
<accession>A0A2S6AMK6</accession>
<reference evidence="5 6" key="1">
    <citation type="submission" date="2018-02" db="EMBL/GenBank/DDBJ databases">
        <title>8 Nocardia nova and 1 Nocardia cyriacigeorgica strain used for evolution to TMP-SMX.</title>
        <authorList>
            <person name="Mehta H."/>
            <person name="Weng J."/>
            <person name="Shamoo Y."/>
        </authorList>
    </citation>
    <scope>NUCLEOTIDE SEQUENCE [LARGE SCALE GENOMIC DNA]</scope>
    <source>
        <strain evidence="5 6">MDA3139</strain>
    </source>
</reference>
<feature type="domain" description="Tyr recombinase" evidence="4">
    <location>
        <begin position="146"/>
        <end position="328"/>
    </location>
</feature>
<dbReference type="Gene3D" id="1.10.443.10">
    <property type="entry name" value="Intergrase catalytic core"/>
    <property type="match status" value="1"/>
</dbReference>
<dbReference type="PANTHER" id="PTHR30349:SF41">
    <property type="entry name" value="INTEGRASE_RECOMBINASE PROTEIN MJ0367-RELATED"/>
    <property type="match status" value="1"/>
</dbReference>
<protein>
    <recommendedName>
        <fullName evidence="4">Tyr recombinase domain-containing protein</fullName>
    </recommendedName>
</protein>
<dbReference type="InterPro" id="IPR002104">
    <property type="entry name" value="Integrase_catalytic"/>
</dbReference>
<proteinExistence type="inferred from homology"/>
<dbReference type="GO" id="GO:0003677">
    <property type="term" value="F:DNA binding"/>
    <property type="evidence" value="ECO:0007669"/>
    <property type="project" value="UniProtKB-KW"/>
</dbReference>
<name>A0A2S6AMK6_9NOCA</name>
<dbReference type="InterPro" id="IPR050090">
    <property type="entry name" value="Tyrosine_recombinase_XerCD"/>
</dbReference>
<dbReference type="PROSITE" id="PS51898">
    <property type="entry name" value="TYR_RECOMBINASE"/>
    <property type="match status" value="1"/>
</dbReference>
<dbReference type="AlphaFoldDB" id="A0A2S6AMK6"/>
<evidence type="ECO:0000313" key="5">
    <source>
        <dbReference type="EMBL" id="PPJ36433.1"/>
    </source>
</evidence>
<comment type="similarity">
    <text evidence="1">Belongs to the 'phage' integrase family.</text>
</comment>
<keyword evidence="2" id="KW-0238">DNA-binding</keyword>
<evidence type="ECO:0000313" key="6">
    <source>
        <dbReference type="Proteomes" id="UP000239874"/>
    </source>
</evidence>
<dbReference type="InterPro" id="IPR013762">
    <property type="entry name" value="Integrase-like_cat_sf"/>
</dbReference>
<gene>
    <name evidence="5" type="ORF">C5E45_20530</name>
</gene>
<sequence>MNPGVLFVGAFCDPLVGKQGGWALTAGGGEGFEGRGPASTTEAAWAIDGTLFAQWLAGSKFKQRTEQTYLERVGEFVKWLTGCEDLHPGALTSAGGRDSAVAAYRAHLQQRSRPSTVNVSLAAVNAYYTYRGLGPSAVPAVKVSRLDRAALTAQERSRVLDAAASRPARDRALFVLALGAGLRESELARLQDCDVVLERAGSVTVGGRTIPLQPAVRVVLLKWWAERGRILGDRSRNAFFLSRRTLNYLTPRRVDSIIRSIGEAAVPPILGLSPGVLRNTFHLDLILSGLDDAQVRYLMGQSARDVAGERALLAAAHRRGLTQRGASEMAVNEPRQLAFDL</sequence>
<comment type="caution">
    <text evidence="5">The sequence shown here is derived from an EMBL/GenBank/DDBJ whole genome shotgun (WGS) entry which is preliminary data.</text>
</comment>
<dbReference type="InterPro" id="IPR010998">
    <property type="entry name" value="Integrase_recombinase_N"/>
</dbReference>
<dbReference type="Gene3D" id="1.10.150.130">
    <property type="match status" value="1"/>
</dbReference>
<dbReference type="Pfam" id="PF00589">
    <property type="entry name" value="Phage_integrase"/>
    <property type="match status" value="1"/>
</dbReference>
<evidence type="ECO:0000256" key="3">
    <source>
        <dbReference type="ARBA" id="ARBA00023172"/>
    </source>
</evidence>